<sequence>MENGDSGIVCFGTIPSIKARCERPRALTSNFAVTLESCDKFRSKEGTQLCGVILPQYGQMIQGLLDDSTLLLYSSCSVDDDGPVRSNAKSYSQSTCTLEITVYGPTDLFDEIGEWFQEYNIYLQDPRSCDMDVKYWNPQRLSSIDFKLCPYVSQVVLLGSSPAKFQEIDEEPDLLDIISGQDDLEEAEPPALIRATLHKHQKQALTFMLLREKGWALESKGADIWEAFDSSHERLHFNRVTDIHQVEAPPQFYGGIIADPMGLGKTLTMIALIAADLEPGRTMITENDLWDDPENPKPSVSATLVIVPQQLMSPWEEQVQEHVEQGSIKFRRHHGKDKLNDIGDLDGITIVFTTYQTIAADWIKWKASKSHVMFSVRWKRIILDEAHVIRNMKTRMARAICQLESNSRWAVTGTPIQNHLSDLTALLKFIRAYPYDDPKRFDTDISRLWKSGEDEQAVKRLKRLARCLILRRAKKTIDLPSRRDVRCPVEFNKAERILYDNIRQQTITRIDDALFQDTGLSKPGAYVNFLQQIESMRLICNLGLHYKTRHEKVPTQDIKDWAAMAQEAFNIKREMEPIICSQCSSTLEFTETSVDDTLQQDSPQFSRCLKYACAECSSRLRVHEQKMVCGHTPACPIAPVSVSNSSFEEVFGEVSKLPQLNPQEMPSKIEVLISDLKGLPGDVKSIVFSTWRLTLDIIETGLKQAGIRCVRYDGKTPQAQRQPVLNEFKTDPSVRVILLTIQCGAVGLTLTEASRAYLMEPHWNPTIEEQALARIHRIGQTREVTTVRFYIRESFEERVMETQEFKKNLASVLFSGLDGGQADNSLGALQRLRSLL</sequence>
<name>A0A6A5XYR9_9PLEO</name>
<dbReference type="InterPro" id="IPR027417">
    <property type="entry name" value="P-loop_NTPase"/>
</dbReference>
<feature type="domain" description="Helicase C-terminal" evidence="5">
    <location>
        <begin position="668"/>
        <end position="820"/>
    </location>
</feature>
<accession>A0A6A5XYR9</accession>
<keyword evidence="7" id="KW-1185">Reference proteome</keyword>
<gene>
    <name evidence="6" type="ORF">BU24DRAFT_432428</name>
</gene>
<dbReference type="GeneID" id="54287320"/>
<dbReference type="CDD" id="cd18793">
    <property type="entry name" value="SF2_C_SNF"/>
    <property type="match status" value="1"/>
</dbReference>
<dbReference type="PROSITE" id="PS51194">
    <property type="entry name" value="HELICASE_CTER"/>
    <property type="match status" value="1"/>
</dbReference>
<dbReference type="AlphaFoldDB" id="A0A6A5XYR9"/>
<dbReference type="OrthoDB" id="448448at2759"/>
<dbReference type="InterPro" id="IPR038718">
    <property type="entry name" value="SNF2-like_sf"/>
</dbReference>
<dbReference type="InterPro" id="IPR014001">
    <property type="entry name" value="Helicase_ATP-bd"/>
</dbReference>
<evidence type="ECO:0000313" key="6">
    <source>
        <dbReference type="EMBL" id="KAF2017851.1"/>
    </source>
</evidence>
<dbReference type="PANTHER" id="PTHR45626">
    <property type="entry name" value="TRANSCRIPTION TERMINATION FACTOR 2-RELATED"/>
    <property type="match status" value="1"/>
</dbReference>
<protein>
    <submittedName>
        <fullName evidence="6">Uncharacterized protein</fullName>
    </submittedName>
</protein>
<dbReference type="SUPFAM" id="SSF52540">
    <property type="entry name" value="P-loop containing nucleoside triphosphate hydrolases"/>
    <property type="match status" value="2"/>
</dbReference>
<keyword evidence="1" id="KW-0547">Nucleotide-binding</keyword>
<dbReference type="Pfam" id="PF00271">
    <property type="entry name" value="Helicase_C"/>
    <property type="match status" value="1"/>
</dbReference>
<dbReference type="PROSITE" id="PS51192">
    <property type="entry name" value="HELICASE_ATP_BIND_1"/>
    <property type="match status" value="1"/>
</dbReference>
<keyword evidence="3" id="KW-0067">ATP-binding</keyword>
<evidence type="ECO:0000259" key="5">
    <source>
        <dbReference type="PROSITE" id="PS51194"/>
    </source>
</evidence>
<dbReference type="InterPro" id="IPR050628">
    <property type="entry name" value="SNF2_RAD54_helicase_TF"/>
</dbReference>
<evidence type="ECO:0000256" key="3">
    <source>
        <dbReference type="ARBA" id="ARBA00022840"/>
    </source>
</evidence>
<dbReference type="Pfam" id="PF00176">
    <property type="entry name" value="SNF2-rel_dom"/>
    <property type="match status" value="1"/>
</dbReference>
<dbReference type="Gene3D" id="3.40.50.10810">
    <property type="entry name" value="Tandem AAA-ATPase domain"/>
    <property type="match status" value="1"/>
</dbReference>
<evidence type="ECO:0000259" key="4">
    <source>
        <dbReference type="PROSITE" id="PS51192"/>
    </source>
</evidence>
<dbReference type="Gene3D" id="3.40.50.300">
    <property type="entry name" value="P-loop containing nucleotide triphosphate hydrolases"/>
    <property type="match status" value="1"/>
</dbReference>
<reference evidence="6" key="1">
    <citation type="journal article" date="2020" name="Stud. Mycol.">
        <title>101 Dothideomycetes genomes: a test case for predicting lifestyles and emergence of pathogens.</title>
        <authorList>
            <person name="Haridas S."/>
            <person name="Albert R."/>
            <person name="Binder M."/>
            <person name="Bloem J."/>
            <person name="Labutti K."/>
            <person name="Salamov A."/>
            <person name="Andreopoulos B."/>
            <person name="Baker S."/>
            <person name="Barry K."/>
            <person name="Bills G."/>
            <person name="Bluhm B."/>
            <person name="Cannon C."/>
            <person name="Castanera R."/>
            <person name="Culley D."/>
            <person name="Daum C."/>
            <person name="Ezra D."/>
            <person name="Gonzalez J."/>
            <person name="Henrissat B."/>
            <person name="Kuo A."/>
            <person name="Liang C."/>
            <person name="Lipzen A."/>
            <person name="Lutzoni F."/>
            <person name="Magnuson J."/>
            <person name="Mondo S."/>
            <person name="Nolan M."/>
            <person name="Ohm R."/>
            <person name="Pangilinan J."/>
            <person name="Park H.-J."/>
            <person name="Ramirez L."/>
            <person name="Alfaro M."/>
            <person name="Sun H."/>
            <person name="Tritt A."/>
            <person name="Yoshinaga Y."/>
            <person name="Zwiers L.-H."/>
            <person name="Turgeon B."/>
            <person name="Goodwin S."/>
            <person name="Spatafora J."/>
            <person name="Crous P."/>
            <person name="Grigoriev I."/>
        </authorList>
    </citation>
    <scope>NUCLEOTIDE SEQUENCE</scope>
    <source>
        <strain evidence="6">CBS 175.79</strain>
    </source>
</reference>
<evidence type="ECO:0000256" key="1">
    <source>
        <dbReference type="ARBA" id="ARBA00022741"/>
    </source>
</evidence>
<dbReference type="GO" id="GO:0016787">
    <property type="term" value="F:hydrolase activity"/>
    <property type="evidence" value="ECO:0007669"/>
    <property type="project" value="UniProtKB-KW"/>
</dbReference>
<dbReference type="GO" id="GO:0006281">
    <property type="term" value="P:DNA repair"/>
    <property type="evidence" value="ECO:0007669"/>
    <property type="project" value="TreeGrafter"/>
</dbReference>
<dbReference type="PANTHER" id="PTHR45626:SF22">
    <property type="entry name" value="DNA REPAIR PROTEIN RAD5"/>
    <property type="match status" value="1"/>
</dbReference>
<feature type="domain" description="Helicase ATP-binding" evidence="4">
    <location>
        <begin position="246"/>
        <end position="433"/>
    </location>
</feature>
<dbReference type="GO" id="GO:0005524">
    <property type="term" value="F:ATP binding"/>
    <property type="evidence" value="ECO:0007669"/>
    <property type="project" value="UniProtKB-KW"/>
</dbReference>
<dbReference type="CDD" id="cd18008">
    <property type="entry name" value="DEXDc_SHPRH-like"/>
    <property type="match status" value="1"/>
</dbReference>
<evidence type="ECO:0000256" key="2">
    <source>
        <dbReference type="ARBA" id="ARBA00022801"/>
    </source>
</evidence>
<dbReference type="RefSeq" id="XP_033386190.1">
    <property type="nucleotide sequence ID" value="XM_033529923.1"/>
</dbReference>
<proteinExistence type="predicted"/>
<dbReference type="GO" id="GO:0008094">
    <property type="term" value="F:ATP-dependent activity, acting on DNA"/>
    <property type="evidence" value="ECO:0007669"/>
    <property type="project" value="TreeGrafter"/>
</dbReference>
<dbReference type="InterPro" id="IPR049730">
    <property type="entry name" value="SNF2/RAD54-like_C"/>
</dbReference>
<evidence type="ECO:0000313" key="7">
    <source>
        <dbReference type="Proteomes" id="UP000799778"/>
    </source>
</evidence>
<dbReference type="GO" id="GO:0005634">
    <property type="term" value="C:nucleus"/>
    <property type="evidence" value="ECO:0007669"/>
    <property type="project" value="TreeGrafter"/>
</dbReference>
<keyword evidence="2" id="KW-0378">Hydrolase</keyword>
<dbReference type="SMART" id="SM00487">
    <property type="entry name" value="DEXDc"/>
    <property type="match status" value="1"/>
</dbReference>
<dbReference type="EMBL" id="ML978068">
    <property type="protein sequence ID" value="KAF2017851.1"/>
    <property type="molecule type" value="Genomic_DNA"/>
</dbReference>
<organism evidence="6 7">
    <name type="scientific">Aaosphaeria arxii CBS 175.79</name>
    <dbReference type="NCBI Taxonomy" id="1450172"/>
    <lineage>
        <taxon>Eukaryota</taxon>
        <taxon>Fungi</taxon>
        <taxon>Dikarya</taxon>
        <taxon>Ascomycota</taxon>
        <taxon>Pezizomycotina</taxon>
        <taxon>Dothideomycetes</taxon>
        <taxon>Pleosporomycetidae</taxon>
        <taxon>Pleosporales</taxon>
        <taxon>Pleosporales incertae sedis</taxon>
        <taxon>Aaosphaeria</taxon>
    </lineage>
</organism>
<dbReference type="InterPro" id="IPR001650">
    <property type="entry name" value="Helicase_C-like"/>
</dbReference>
<dbReference type="Proteomes" id="UP000799778">
    <property type="component" value="Unassembled WGS sequence"/>
</dbReference>
<dbReference type="SMART" id="SM00490">
    <property type="entry name" value="HELICc"/>
    <property type="match status" value="1"/>
</dbReference>
<dbReference type="InterPro" id="IPR000330">
    <property type="entry name" value="SNF2_N"/>
</dbReference>